<proteinExistence type="predicted"/>
<protein>
    <submittedName>
        <fullName evidence="3">Lytic transglycosylase domain-containing protein</fullName>
    </submittedName>
</protein>
<dbReference type="InterPro" id="IPR008258">
    <property type="entry name" value="Transglycosylase_SLT_dom_1"/>
</dbReference>
<dbReference type="GeneID" id="33941678"/>
<dbReference type="SUPFAM" id="SSF53955">
    <property type="entry name" value="Lysozyme-like"/>
    <property type="match status" value="1"/>
</dbReference>
<keyword evidence="1" id="KW-0732">Signal</keyword>
<dbReference type="RefSeq" id="WP_071844112.1">
    <property type="nucleotide sequence ID" value="NZ_AP028982.1"/>
</dbReference>
<sequence>MRNFIFICLFVFSFSSAYAAKSDFLNDCFVRAGQSYNISPILLKAIAIQESNLSSHVVSKMNANGTYDVGIMQINSFHFEKLKKMGITEDDLINDPCVNIFVGAYILAMNIKSNGATWESVGAYNAGYGKSLTSILNKEKYARLVFESYQKISPKGPQ</sequence>
<reference evidence="3 4" key="1">
    <citation type="submission" date="2022-03" db="EMBL/GenBank/DDBJ databases">
        <title>Survey of Intraspecific Variation of Edwardsiella anguillarum Isolates from Non-Anguillid Fish Host Originating from Varied Geographic Locations.</title>
        <authorList>
            <person name="Armwood A.R."/>
            <person name="Woodyard E."/>
            <person name="Waldbieser G.C."/>
            <person name="Camus A.C."/>
            <person name="Divya D."/>
            <person name="Tekedar H."/>
            <person name="Soto E."/>
            <person name="Stein C."/>
            <person name="Ucko M."/>
            <person name="Ware C."/>
            <person name="Griffin M.J."/>
        </authorList>
    </citation>
    <scope>NUCLEOTIDE SEQUENCE [LARGE SCALE GENOMIC DNA]</scope>
    <source>
        <strain evidence="3 4">R18-35-2</strain>
    </source>
</reference>
<feature type="chain" id="PRO_5045544521" evidence="1">
    <location>
        <begin position="20"/>
        <end position="158"/>
    </location>
</feature>
<dbReference type="Pfam" id="PF01464">
    <property type="entry name" value="SLT"/>
    <property type="match status" value="1"/>
</dbReference>
<keyword evidence="4" id="KW-1185">Reference proteome</keyword>
<gene>
    <name evidence="3" type="ORF">MQ095_17680</name>
</gene>
<evidence type="ECO:0000259" key="2">
    <source>
        <dbReference type="Pfam" id="PF01464"/>
    </source>
</evidence>
<dbReference type="InterPro" id="IPR023346">
    <property type="entry name" value="Lysozyme-like_dom_sf"/>
</dbReference>
<dbReference type="EMBL" id="CP094302">
    <property type="protein sequence ID" value="WHP83554.1"/>
    <property type="molecule type" value="Genomic_DNA"/>
</dbReference>
<feature type="domain" description="Transglycosylase SLT" evidence="2">
    <location>
        <begin position="28"/>
        <end position="140"/>
    </location>
</feature>
<accession>A0ABY8SCV6</accession>
<evidence type="ECO:0000313" key="4">
    <source>
        <dbReference type="Proteomes" id="UP001238370"/>
    </source>
</evidence>
<dbReference type="Gene3D" id="1.10.530.10">
    <property type="match status" value="1"/>
</dbReference>
<organism evidence="3 4">
    <name type="scientific">Edwardsiella anguillarum</name>
    <dbReference type="NCBI Taxonomy" id="1821960"/>
    <lineage>
        <taxon>Bacteria</taxon>
        <taxon>Pseudomonadati</taxon>
        <taxon>Pseudomonadota</taxon>
        <taxon>Gammaproteobacteria</taxon>
        <taxon>Enterobacterales</taxon>
        <taxon>Hafniaceae</taxon>
        <taxon>Edwardsiella</taxon>
    </lineage>
</organism>
<dbReference type="CDD" id="cd13400">
    <property type="entry name" value="LT_IagB-like"/>
    <property type="match status" value="1"/>
</dbReference>
<evidence type="ECO:0000313" key="3">
    <source>
        <dbReference type="EMBL" id="WHP83554.1"/>
    </source>
</evidence>
<feature type="signal peptide" evidence="1">
    <location>
        <begin position="1"/>
        <end position="19"/>
    </location>
</feature>
<name>A0ABY8SCV6_9GAMM</name>
<evidence type="ECO:0000256" key="1">
    <source>
        <dbReference type="SAM" id="SignalP"/>
    </source>
</evidence>
<dbReference type="Proteomes" id="UP001238370">
    <property type="component" value="Chromosome"/>
</dbReference>